<dbReference type="GO" id="GO:0008270">
    <property type="term" value="F:zinc ion binding"/>
    <property type="evidence" value="ECO:0007669"/>
    <property type="project" value="UniProtKB-KW"/>
</dbReference>
<dbReference type="FunFam" id="2.20.25.420:FF:000002">
    <property type="entry name" value="Zinc finger protein ZPR1"/>
    <property type="match status" value="1"/>
</dbReference>
<feature type="non-terminal residue" evidence="5">
    <location>
        <position position="1"/>
    </location>
</feature>
<organism evidence="5 6">
    <name type="scientific">Paramuricea clavata</name>
    <name type="common">Red gorgonian</name>
    <name type="synonym">Violescent sea-whip</name>
    <dbReference type="NCBI Taxonomy" id="317549"/>
    <lineage>
        <taxon>Eukaryota</taxon>
        <taxon>Metazoa</taxon>
        <taxon>Cnidaria</taxon>
        <taxon>Anthozoa</taxon>
        <taxon>Octocorallia</taxon>
        <taxon>Malacalcyonacea</taxon>
        <taxon>Plexauridae</taxon>
        <taxon>Paramuricea</taxon>
    </lineage>
</organism>
<comment type="caution">
    <text evidence="5">The sequence shown here is derived from an EMBL/GenBank/DDBJ whole genome shotgun (WGS) entry which is preliminary data.</text>
</comment>
<comment type="similarity">
    <text evidence="1">Belongs to the ZPR1 family.</text>
</comment>
<protein>
    <submittedName>
        <fullName evidence="5">Zinc finger ZPR1, partial</fullName>
    </submittedName>
</protein>
<dbReference type="Gene3D" id="2.20.25.420">
    <property type="entry name" value="ZPR1, zinc finger domain"/>
    <property type="match status" value="1"/>
</dbReference>
<dbReference type="Gene3D" id="2.60.120.1040">
    <property type="entry name" value="ZPR1, A/B domain"/>
    <property type="match status" value="1"/>
</dbReference>
<gene>
    <name evidence="5" type="ORF">PACLA_8A073514</name>
</gene>
<evidence type="ECO:0000313" key="5">
    <source>
        <dbReference type="EMBL" id="CAB4017749.1"/>
    </source>
</evidence>
<dbReference type="InterPro" id="IPR004457">
    <property type="entry name" value="Znf_ZPR1"/>
</dbReference>
<evidence type="ECO:0000313" key="6">
    <source>
        <dbReference type="Proteomes" id="UP001152795"/>
    </source>
</evidence>
<dbReference type="PANTHER" id="PTHR10876">
    <property type="entry name" value="ZINC FINGER PROTEIN ZPR1"/>
    <property type="match status" value="1"/>
</dbReference>
<reference evidence="5" key="1">
    <citation type="submission" date="2020-04" db="EMBL/GenBank/DDBJ databases">
        <authorList>
            <person name="Alioto T."/>
            <person name="Alioto T."/>
            <person name="Gomez Garrido J."/>
        </authorList>
    </citation>
    <scope>NUCLEOTIDE SEQUENCE</scope>
    <source>
        <strain evidence="5">A484AB</strain>
    </source>
</reference>
<proteinExistence type="inferred from homology"/>
<dbReference type="InterPro" id="IPR040141">
    <property type="entry name" value="ZPR1"/>
</dbReference>
<feature type="non-terminal residue" evidence="5">
    <location>
        <position position="226"/>
    </location>
</feature>
<evidence type="ECO:0000256" key="1">
    <source>
        <dbReference type="ARBA" id="ARBA00008354"/>
    </source>
</evidence>
<dbReference type="GO" id="GO:0005634">
    <property type="term" value="C:nucleus"/>
    <property type="evidence" value="ECO:0007669"/>
    <property type="project" value="TreeGrafter"/>
</dbReference>
<evidence type="ECO:0000256" key="3">
    <source>
        <dbReference type="ARBA" id="ARBA00022771"/>
    </source>
</evidence>
<evidence type="ECO:0000256" key="2">
    <source>
        <dbReference type="ARBA" id="ARBA00022723"/>
    </source>
</evidence>
<dbReference type="Pfam" id="PF22794">
    <property type="entry name" value="jr-ZPR1"/>
    <property type="match status" value="1"/>
</dbReference>
<accession>A0A6S7IL42</accession>
<dbReference type="NCBIfam" id="TIGR00310">
    <property type="entry name" value="ZPR1_znf"/>
    <property type="match status" value="1"/>
</dbReference>
<dbReference type="InterPro" id="IPR042451">
    <property type="entry name" value="ZPR1_A/B_dom"/>
</dbReference>
<keyword evidence="2" id="KW-0479">Metal-binding</keyword>
<evidence type="ECO:0000256" key="4">
    <source>
        <dbReference type="ARBA" id="ARBA00022833"/>
    </source>
</evidence>
<dbReference type="SMART" id="SM00709">
    <property type="entry name" value="Zpr1"/>
    <property type="match status" value="1"/>
</dbReference>
<keyword evidence="4" id="KW-0862">Zinc</keyword>
<sequence>PEESAADEFNFNEEVLEFPTDCPHCRFPTTTNMKAVDIPFFKQVILMAINCSNCGKRSSEVKSGAGIEDQGKRIELKIIDPTDLSRDVLKADTCTFKIPELDFELQSGTLGGRFTTLEGLLVNVKESLEGQHPFGSGDAPSLQEDDNKMKTFITKLVEHITNSDDVELTISISGNLVLGDCLVHLPDITNNMLVVLLTDRYYPERPKAREITGVGVADFRKMRFQN</sequence>
<dbReference type="Proteomes" id="UP001152795">
    <property type="component" value="Unassembled WGS sequence"/>
</dbReference>
<dbReference type="OrthoDB" id="308464at2759"/>
<keyword evidence="6" id="KW-1185">Reference proteome</keyword>
<dbReference type="AlphaFoldDB" id="A0A6S7IL42"/>
<keyword evidence="3" id="KW-0863">Zinc-finger</keyword>
<dbReference type="PANTHER" id="PTHR10876:SF0">
    <property type="entry name" value="ZINC FINGER PROTEIN ZPR1"/>
    <property type="match status" value="1"/>
</dbReference>
<dbReference type="Pfam" id="PF03367">
    <property type="entry name" value="Zn_ribbon_ZPR1"/>
    <property type="match status" value="1"/>
</dbReference>
<dbReference type="EMBL" id="CACRXK020009694">
    <property type="protein sequence ID" value="CAB4017749.1"/>
    <property type="molecule type" value="Genomic_DNA"/>
</dbReference>
<dbReference type="InterPro" id="IPR042452">
    <property type="entry name" value="ZPR1_Znf1/2"/>
</dbReference>
<name>A0A6S7IL42_PARCT</name>
<dbReference type="InterPro" id="IPR056180">
    <property type="entry name" value="ZPR1_jr_dom"/>
</dbReference>